<evidence type="ECO:0000256" key="4">
    <source>
        <dbReference type="ARBA" id="ARBA00023204"/>
    </source>
</evidence>
<evidence type="ECO:0000313" key="7">
    <source>
        <dbReference type="EMBL" id="TDE10802.1"/>
    </source>
</evidence>
<dbReference type="GO" id="GO:0009432">
    <property type="term" value="P:SOS response"/>
    <property type="evidence" value="ECO:0007669"/>
    <property type="project" value="UniProtKB-KW"/>
</dbReference>
<accession>A0A4R5DAW1</accession>
<keyword evidence="8" id="KW-1185">Reference proteome</keyword>
<evidence type="ECO:0000256" key="2">
    <source>
        <dbReference type="ARBA" id="ARBA00022763"/>
    </source>
</evidence>
<reference evidence="7 8" key="1">
    <citation type="submission" date="2019-03" db="EMBL/GenBank/DDBJ databases">
        <title>Dyadobacter AR-3-6 sp. nov., isolated from arctic soil.</title>
        <authorList>
            <person name="Chaudhary D.K."/>
        </authorList>
    </citation>
    <scope>NUCLEOTIDE SEQUENCE [LARGE SCALE GENOMIC DNA]</scope>
    <source>
        <strain evidence="7 8">AR-3-6</strain>
    </source>
</reference>
<dbReference type="SUPFAM" id="SSF100879">
    <property type="entry name" value="Lesion bypass DNA polymerase (Y-family), little finger domain"/>
    <property type="match status" value="1"/>
</dbReference>
<dbReference type="EMBL" id="SMFL01000014">
    <property type="protein sequence ID" value="TDE10802.1"/>
    <property type="molecule type" value="Genomic_DNA"/>
</dbReference>
<dbReference type="PANTHER" id="PTHR11076">
    <property type="entry name" value="DNA REPAIR POLYMERASE UMUC / TRANSFERASE FAMILY MEMBER"/>
    <property type="match status" value="1"/>
</dbReference>
<name>A0A4R5DAW1_9BACT</name>
<proteinExistence type="inferred from homology"/>
<dbReference type="GO" id="GO:0042276">
    <property type="term" value="P:error-prone translesion synthesis"/>
    <property type="evidence" value="ECO:0007669"/>
    <property type="project" value="TreeGrafter"/>
</dbReference>
<dbReference type="GO" id="GO:0003887">
    <property type="term" value="F:DNA-directed DNA polymerase activity"/>
    <property type="evidence" value="ECO:0007669"/>
    <property type="project" value="TreeGrafter"/>
</dbReference>
<dbReference type="Pfam" id="PF11799">
    <property type="entry name" value="IMS_C"/>
    <property type="match status" value="1"/>
</dbReference>
<dbReference type="InterPro" id="IPR036775">
    <property type="entry name" value="DNA_pol_Y-fam_lit_finger_sf"/>
</dbReference>
<evidence type="ECO:0000256" key="1">
    <source>
        <dbReference type="ARBA" id="ARBA00010945"/>
    </source>
</evidence>
<keyword evidence="3" id="KW-0741">SOS mutagenesis</keyword>
<dbReference type="CDD" id="cd01700">
    <property type="entry name" value="PolY_Pol_V_umuC"/>
    <property type="match status" value="1"/>
</dbReference>
<dbReference type="Proteomes" id="UP000294850">
    <property type="component" value="Unassembled WGS sequence"/>
</dbReference>
<organism evidence="7 8">
    <name type="scientific">Dyadobacter psychrotolerans</name>
    <dbReference type="NCBI Taxonomy" id="2541721"/>
    <lineage>
        <taxon>Bacteria</taxon>
        <taxon>Pseudomonadati</taxon>
        <taxon>Bacteroidota</taxon>
        <taxon>Cytophagia</taxon>
        <taxon>Cytophagales</taxon>
        <taxon>Spirosomataceae</taxon>
        <taxon>Dyadobacter</taxon>
    </lineage>
</organism>
<sequence length="418" mass="47464">MFALVDCNNFYASCERLFRPDLVGKPIVVLSNNDGCVIARSKEAKDLGIKMGAQAFMNERFFRDNNVHVFSSNYALYGDISSRVMGMLSVFTPDVEVYSIDESFLKFDGFDYFSLQEIGLKMRKAVTQGTGIPISIGFAPTKALAKIANKLAKKRPETGGVYVMNSVERLEEEIAKFTIDDVWGIGPQHFKRLQAMGIRTVLQFTQLPDEWVQKHMSIVGLRLKRELAGIRTLDLEEAKPKQNIAITRSFNENYTEWDKVKERVITFATICAERLRAQDSTCRVIQVFVLTNRFRADQPQHNKSITMKLPFPTNSGLELAHFAVDALKRIYQPGYGYKKAGVLAMELAPAADTQRMIFENSDPRHANLMAVVDKLNHALGQQKVKLASQDLDRVWKMKQERLSPRYTTRINEIITISC</sequence>
<dbReference type="PROSITE" id="PS50173">
    <property type="entry name" value="UMUC"/>
    <property type="match status" value="1"/>
</dbReference>
<dbReference type="InterPro" id="IPR025188">
    <property type="entry name" value="DUF4113"/>
</dbReference>
<dbReference type="Pfam" id="PF00817">
    <property type="entry name" value="IMS"/>
    <property type="match status" value="1"/>
</dbReference>
<feature type="domain" description="UmuC" evidence="6">
    <location>
        <begin position="2"/>
        <end position="186"/>
    </location>
</feature>
<dbReference type="Gene3D" id="3.30.70.270">
    <property type="match status" value="1"/>
</dbReference>
<dbReference type="AlphaFoldDB" id="A0A4R5DAW1"/>
<evidence type="ECO:0000313" key="8">
    <source>
        <dbReference type="Proteomes" id="UP000294850"/>
    </source>
</evidence>
<dbReference type="InterPro" id="IPR017961">
    <property type="entry name" value="DNA_pol_Y-fam_little_finger"/>
</dbReference>
<dbReference type="Pfam" id="PF13438">
    <property type="entry name" value="DUF4113"/>
    <property type="match status" value="1"/>
</dbReference>
<dbReference type="InterPro" id="IPR001126">
    <property type="entry name" value="UmuC"/>
</dbReference>
<dbReference type="RefSeq" id="WP_131961532.1">
    <property type="nucleotide sequence ID" value="NZ_SMFL01000014.1"/>
</dbReference>
<dbReference type="InterPro" id="IPR043128">
    <property type="entry name" value="Rev_trsase/Diguanyl_cyclase"/>
</dbReference>
<dbReference type="GO" id="GO:0006281">
    <property type="term" value="P:DNA repair"/>
    <property type="evidence" value="ECO:0007669"/>
    <property type="project" value="UniProtKB-KW"/>
</dbReference>
<dbReference type="Gene3D" id="1.10.150.20">
    <property type="entry name" value="5' to 3' exonuclease, C-terminal subdomain"/>
    <property type="match status" value="1"/>
</dbReference>
<dbReference type="GO" id="GO:0003684">
    <property type="term" value="F:damaged DNA binding"/>
    <property type="evidence" value="ECO:0007669"/>
    <property type="project" value="InterPro"/>
</dbReference>
<dbReference type="GO" id="GO:0005829">
    <property type="term" value="C:cytosol"/>
    <property type="evidence" value="ECO:0007669"/>
    <property type="project" value="TreeGrafter"/>
</dbReference>
<evidence type="ECO:0000256" key="5">
    <source>
        <dbReference type="ARBA" id="ARBA00023236"/>
    </source>
</evidence>
<dbReference type="SUPFAM" id="SSF56672">
    <property type="entry name" value="DNA/RNA polymerases"/>
    <property type="match status" value="1"/>
</dbReference>
<gene>
    <name evidence="7" type="ORF">E0F88_27400</name>
</gene>
<dbReference type="InterPro" id="IPR050116">
    <property type="entry name" value="DNA_polymerase-Y"/>
</dbReference>
<dbReference type="InterPro" id="IPR043502">
    <property type="entry name" value="DNA/RNA_pol_sf"/>
</dbReference>
<dbReference type="PANTHER" id="PTHR11076:SF34">
    <property type="entry name" value="PROTEIN UMUC"/>
    <property type="match status" value="1"/>
</dbReference>
<keyword evidence="4" id="KW-0234">DNA repair</keyword>
<keyword evidence="5" id="KW-0742">SOS response</keyword>
<comment type="similarity">
    <text evidence="1">Belongs to the DNA polymerase type-Y family.</text>
</comment>
<comment type="caution">
    <text evidence="7">The sequence shown here is derived from an EMBL/GenBank/DDBJ whole genome shotgun (WGS) entry which is preliminary data.</text>
</comment>
<evidence type="ECO:0000256" key="3">
    <source>
        <dbReference type="ARBA" id="ARBA00023199"/>
    </source>
</evidence>
<evidence type="ECO:0000259" key="6">
    <source>
        <dbReference type="PROSITE" id="PS50173"/>
    </source>
</evidence>
<protein>
    <submittedName>
        <fullName evidence="7">Y-family DNA polymerase</fullName>
    </submittedName>
</protein>
<keyword evidence="2" id="KW-0227">DNA damage</keyword>
<dbReference type="OrthoDB" id="9808813at2"/>
<dbReference type="Gene3D" id="3.40.1170.60">
    <property type="match status" value="1"/>
</dbReference>